<protein>
    <submittedName>
        <fullName evidence="1">Uncharacterized protein</fullName>
    </submittedName>
</protein>
<sequence>MNHPFAVGDWVVVLDDITHLDKVFKQLTKGERYQILDTDFDGTYNWVKLNFTTEERRCYSPWMYTNYFEKEHPFLTKIRTIKEQHEI</sequence>
<accession>A0A2T0SKE3</accession>
<evidence type="ECO:0000313" key="1">
    <source>
        <dbReference type="EMBL" id="PRY33882.1"/>
    </source>
</evidence>
<dbReference type="AlphaFoldDB" id="A0A2T0SKE3"/>
<reference evidence="1 2" key="1">
    <citation type="submission" date="2018-03" db="EMBL/GenBank/DDBJ databases">
        <title>Genomic Encyclopedia of Archaeal and Bacterial Type Strains, Phase II (KMG-II): from individual species to whole genera.</title>
        <authorList>
            <person name="Goeker M."/>
        </authorList>
    </citation>
    <scope>NUCLEOTIDE SEQUENCE [LARGE SCALE GENOMIC DNA]</scope>
    <source>
        <strain evidence="1 2">DSM 28354</strain>
    </source>
</reference>
<proteinExistence type="predicted"/>
<name>A0A2T0SKE3_9BACT</name>
<evidence type="ECO:0000313" key="2">
    <source>
        <dbReference type="Proteomes" id="UP000238375"/>
    </source>
</evidence>
<gene>
    <name evidence="1" type="ORF">CLV58_11931</name>
</gene>
<dbReference type="Proteomes" id="UP000238375">
    <property type="component" value="Unassembled WGS sequence"/>
</dbReference>
<organism evidence="1 2">
    <name type="scientific">Spirosoma oryzae</name>
    <dbReference type="NCBI Taxonomy" id="1469603"/>
    <lineage>
        <taxon>Bacteria</taxon>
        <taxon>Pseudomonadati</taxon>
        <taxon>Bacteroidota</taxon>
        <taxon>Cytophagia</taxon>
        <taxon>Cytophagales</taxon>
        <taxon>Cytophagaceae</taxon>
        <taxon>Spirosoma</taxon>
    </lineage>
</organism>
<dbReference type="RefSeq" id="WP_106139546.1">
    <property type="nucleotide sequence ID" value="NZ_PVTE01000019.1"/>
</dbReference>
<dbReference type="EMBL" id="PVTE01000019">
    <property type="protein sequence ID" value="PRY33882.1"/>
    <property type="molecule type" value="Genomic_DNA"/>
</dbReference>
<keyword evidence="2" id="KW-1185">Reference proteome</keyword>
<comment type="caution">
    <text evidence="1">The sequence shown here is derived from an EMBL/GenBank/DDBJ whole genome shotgun (WGS) entry which is preliminary data.</text>
</comment>